<evidence type="ECO:0000256" key="1">
    <source>
        <dbReference type="PROSITE-ProRule" id="PRU00169"/>
    </source>
</evidence>
<reference evidence="3 4" key="1">
    <citation type="submission" date="2016-10" db="EMBL/GenBank/DDBJ databases">
        <title>Comparative genomics between deep and shallow subseafloor isolates.</title>
        <authorList>
            <person name="Ishii S."/>
            <person name="Miller J.R."/>
            <person name="Sutton G."/>
            <person name="Suzuki S."/>
            <person name="Methe B."/>
            <person name="Inagaki F."/>
            <person name="Imachi H."/>
        </authorList>
    </citation>
    <scope>NUCLEOTIDE SEQUENCE [LARGE SCALE GENOMIC DNA]</scope>
    <source>
        <strain evidence="3 4">MO-MB1</strain>
    </source>
</reference>
<name>A0A2H4VDG4_9EURY</name>
<keyword evidence="1" id="KW-0597">Phosphoprotein</keyword>
<evidence type="ECO:0000313" key="4">
    <source>
        <dbReference type="Proteomes" id="UP000232806"/>
    </source>
</evidence>
<organism evidence="3 4">
    <name type="scientific">Methanobacterium subterraneum</name>
    <dbReference type="NCBI Taxonomy" id="59277"/>
    <lineage>
        <taxon>Archaea</taxon>
        <taxon>Methanobacteriati</taxon>
        <taxon>Methanobacteriota</taxon>
        <taxon>Methanomada group</taxon>
        <taxon>Methanobacteria</taxon>
        <taxon>Methanobacteriales</taxon>
        <taxon>Methanobacteriaceae</taxon>
        <taxon>Methanobacterium</taxon>
    </lineage>
</organism>
<dbReference type="InterPro" id="IPR011006">
    <property type="entry name" value="CheY-like_superfamily"/>
</dbReference>
<evidence type="ECO:0000259" key="2">
    <source>
        <dbReference type="PROSITE" id="PS50110"/>
    </source>
</evidence>
<dbReference type="SMART" id="SM00448">
    <property type="entry name" value="REC"/>
    <property type="match status" value="1"/>
</dbReference>
<feature type="modified residue" description="4-aspartylphosphate" evidence="1">
    <location>
        <position position="55"/>
    </location>
</feature>
<dbReference type="Proteomes" id="UP000232806">
    <property type="component" value="Chromosome"/>
</dbReference>
<dbReference type="RefSeq" id="WP_100906118.1">
    <property type="nucleotide sequence ID" value="NZ_CP017766.1"/>
</dbReference>
<sequence length="120" mass="13547">MSKTVILALNRNQRNLDILIKILGEEGYQVIGVLSPEELDKEVENQGTINLVLMDISGFNRSIWDSCERLRVLEIPFLVLSPQHQQAVEKQSKIHGAHGVLVKPLVVKELLLLIKSLIEE</sequence>
<dbReference type="SUPFAM" id="SSF52172">
    <property type="entry name" value="CheY-like"/>
    <property type="match status" value="1"/>
</dbReference>
<feature type="domain" description="Response regulatory" evidence="2">
    <location>
        <begin position="5"/>
        <end position="118"/>
    </location>
</feature>
<protein>
    <recommendedName>
        <fullName evidence="2">Response regulatory domain-containing protein</fullName>
    </recommendedName>
</protein>
<accession>A0A2H4VDG4</accession>
<evidence type="ECO:0000313" key="3">
    <source>
        <dbReference type="EMBL" id="AUB56143.1"/>
    </source>
</evidence>
<dbReference type="GO" id="GO:0000160">
    <property type="term" value="P:phosphorelay signal transduction system"/>
    <property type="evidence" value="ECO:0007669"/>
    <property type="project" value="InterPro"/>
</dbReference>
<dbReference type="InterPro" id="IPR001789">
    <property type="entry name" value="Sig_transdc_resp-reg_receiver"/>
</dbReference>
<proteinExistence type="predicted"/>
<dbReference type="PROSITE" id="PS50110">
    <property type="entry name" value="RESPONSE_REGULATORY"/>
    <property type="match status" value="1"/>
</dbReference>
<dbReference type="Gene3D" id="3.40.50.2300">
    <property type="match status" value="1"/>
</dbReference>
<dbReference type="OrthoDB" id="247902at2157"/>
<dbReference type="AlphaFoldDB" id="A0A2H4VDG4"/>
<dbReference type="GeneID" id="35121752"/>
<dbReference type="EMBL" id="CP017766">
    <property type="protein sequence ID" value="AUB56143.1"/>
    <property type="molecule type" value="Genomic_DNA"/>
</dbReference>
<gene>
    <name evidence="3" type="ORF">BK007_09085</name>
</gene>